<gene>
    <name evidence="1" type="ORF">COW25_01545</name>
</gene>
<proteinExistence type="predicted"/>
<organism evidence="1 2">
    <name type="scientific">Candidatus Nealsonbacteria bacterium CG15_BIG_FIL_POST_REV_8_21_14_020_37_12</name>
    <dbReference type="NCBI Taxonomy" id="1974716"/>
    <lineage>
        <taxon>Bacteria</taxon>
        <taxon>Candidatus Nealsoniibacteriota</taxon>
    </lineage>
</organism>
<sequence length="274" mass="30886">MIDIHSHLRNDIPRHTKEAKESGIDVLLYMANCNPPLDSLKRIKKSLKKKRYCQAIPVSAITKNLEGKELVAVDKIKPFVAGFSDDGKYLENLNLLKEILKKNVLILAHCSPPYEVGIRKPELETKFIERYLNLLDKLGKIGGRLHIQHLSKKESVQLIKNAKKDGIKITCETCPHYFTYTKDELDTKVNPPLAEKKDILAIKEGLKDGTIDVISSDYAPLPRKTGIAGFKSFIPLSYGLVLEGVLSEGELKEKLFINPKKIIESGGYKLSFKY</sequence>
<dbReference type="Gene3D" id="3.20.20.140">
    <property type="entry name" value="Metal-dependent hydrolases"/>
    <property type="match status" value="1"/>
</dbReference>
<dbReference type="Proteomes" id="UP000230215">
    <property type="component" value="Unassembled WGS sequence"/>
</dbReference>
<evidence type="ECO:0000313" key="1">
    <source>
        <dbReference type="EMBL" id="PIW34963.1"/>
    </source>
</evidence>
<reference evidence="2" key="1">
    <citation type="submission" date="2017-09" db="EMBL/GenBank/DDBJ databases">
        <title>Depth-based differentiation of microbial function through sediment-hosted aquifers and enrichment of novel symbionts in the deep terrestrial subsurface.</title>
        <authorList>
            <person name="Probst A.J."/>
            <person name="Ladd B."/>
            <person name="Jarett J.K."/>
            <person name="Geller-Mcgrath D.E."/>
            <person name="Sieber C.M.K."/>
            <person name="Emerson J.B."/>
            <person name="Anantharaman K."/>
            <person name="Thomas B.C."/>
            <person name="Malmstrom R."/>
            <person name="Stieglmeier M."/>
            <person name="Klingl A."/>
            <person name="Woyke T."/>
            <person name="Ryan C.M."/>
            <person name="Banfield J.F."/>
        </authorList>
    </citation>
    <scope>NUCLEOTIDE SEQUENCE [LARGE SCALE GENOMIC DNA]</scope>
</reference>
<dbReference type="EMBL" id="PFGB01000051">
    <property type="protein sequence ID" value="PIW34963.1"/>
    <property type="molecule type" value="Genomic_DNA"/>
</dbReference>
<dbReference type="PANTHER" id="PTHR43668">
    <property type="entry name" value="ALLANTOINASE"/>
    <property type="match status" value="1"/>
</dbReference>
<dbReference type="InterPro" id="IPR032466">
    <property type="entry name" value="Metal_Hydrolase"/>
</dbReference>
<dbReference type="GO" id="GO:0004038">
    <property type="term" value="F:allantoinase activity"/>
    <property type="evidence" value="ECO:0007669"/>
    <property type="project" value="TreeGrafter"/>
</dbReference>
<dbReference type="InterPro" id="IPR050138">
    <property type="entry name" value="DHOase/Allantoinase_Hydrolase"/>
</dbReference>
<comment type="caution">
    <text evidence="1">The sequence shown here is derived from an EMBL/GenBank/DDBJ whole genome shotgun (WGS) entry which is preliminary data.</text>
</comment>
<name>A0A2M7H197_9BACT</name>
<dbReference type="PANTHER" id="PTHR43668:SF2">
    <property type="entry name" value="ALLANTOINASE"/>
    <property type="match status" value="1"/>
</dbReference>
<dbReference type="GO" id="GO:0006145">
    <property type="term" value="P:purine nucleobase catabolic process"/>
    <property type="evidence" value="ECO:0007669"/>
    <property type="project" value="TreeGrafter"/>
</dbReference>
<accession>A0A2M7H197</accession>
<dbReference type="SUPFAM" id="SSF51556">
    <property type="entry name" value="Metallo-dependent hydrolases"/>
    <property type="match status" value="1"/>
</dbReference>
<evidence type="ECO:0000313" key="2">
    <source>
        <dbReference type="Proteomes" id="UP000230215"/>
    </source>
</evidence>
<dbReference type="AlphaFoldDB" id="A0A2M7H197"/>
<protein>
    <submittedName>
        <fullName evidence="1">Uncharacterized protein</fullName>
    </submittedName>
</protein>
<dbReference type="GO" id="GO:0005737">
    <property type="term" value="C:cytoplasm"/>
    <property type="evidence" value="ECO:0007669"/>
    <property type="project" value="TreeGrafter"/>
</dbReference>